<feature type="active site" evidence="10">
    <location>
        <position position="18"/>
    </location>
</feature>
<keyword evidence="7 10" id="KW-0067">ATP-binding</keyword>
<evidence type="ECO:0000256" key="8">
    <source>
        <dbReference type="ARBA" id="ARBA00023229"/>
    </source>
</evidence>
<protein>
    <recommendedName>
        <fullName evidence="3 10">4-diphosphocytidyl-2-C-methyl-D-erythritol kinase</fullName>
        <shortName evidence="10">CMK</shortName>
        <ecNumber evidence="2 10">2.7.1.148</ecNumber>
    </recommendedName>
    <alternativeName>
        <fullName evidence="9 10">4-(cytidine-5'-diphospho)-2-C-methyl-D-erythritol kinase</fullName>
    </alternativeName>
</protein>
<evidence type="ECO:0000313" key="13">
    <source>
        <dbReference type="EMBL" id="EXJ15849.1"/>
    </source>
</evidence>
<name>W9V8W3_9GAMM</name>
<dbReference type="SUPFAM" id="SSF54211">
    <property type="entry name" value="Ribosomal protein S5 domain 2-like"/>
    <property type="match status" value="1"/>
</dbReference>
<evidence type="ECO:0000259" key="12">
    <source>
        <dbReference type="Pfam" id="PF08544"/>
    </source>
</evidence>
<evidence type="ECO:0000313" key="14">
    <source>
        <dbReference type="Proteomes" id="UP000019460"/>
    </source>
</evidence>
<evidence type="ECO:0000256" key="7">
    <source>
        <dbReference type="ARBA" id="ARBA00022840"/>
    </source>
</evidence>
<keyword evidence="4 10" id="KW-0808">Transferase</keyword>
<dbReference type="STRING" id="1249627.D779_0931"/>
<reference evidence="13 14" key="1">
    <citation type="submission" date="2012-11" db="EMBL/GenBank/DDBJ databases">
        <title>Genome assembly of Thiorhodococcus sp. AK35.</title>
        <authorList>
            <person name="Nupur N."/>
            <person name="Khatri I."/>
            <person name="Subramanian S."/>
            <person name="Pinnaka A."/>
        </authorList>
    </citation>
    <scope>NUCLEOTIDE SEQUENCE [LARGE SCALE GENOMIC DNA]</scope>
    <source>
        <strain evidence="13 14">AK35</strain>
    </source>
</reference>
<dbReference type="UniPathway" id="UPA00056">
    <property type="reaction ID" value="UER00094"/>
</dbReference>
<dbReference type="HAMAP" id="MF_00061">
    <property type="entry name" value="IspE"/>
    <property type="match status" value="1"/>
</dbReference>
<dbReference type="PIRSF" id="PIRSF010376">
    <property type="entry name" value="IspE"/>
    <property type="match status" value="1"/>
</dbReference>
<dbReference type="GO" id="GO:0019288">
    <property type="term" value="P:isopentenyl diphosphate biosynthetic process, methylerythritol 4-phosphate pathway"/>
    <property type="evidence" value="ECO:0007669"/>
    <property type="project" value="UniProtKB-UniRule"/>
</dbReference>
<dbReference type="InterPro" id="IPR036554">
    <property type="entry name" value="GHMP_kinase_C_sf"/>
</dbReference>
<gene>
    <name evidence="10" type="primary">ispE</name>
    <name evidence="13" type="ORF">D779_0931</name>
</gene>
<feature type="domain" description="GHMP kinase N-terminal" evidence="11">
    <location>
        <begin position="74"/>
        <end position="150"/>
    </location>
</feature>
<evidence type="ECO:0000256" key="6">
    <source>
        <dbReference type="ARBA" id="ARBA00022777"/>
    </source>
</evidence>
<dbReference type="eggNOG" id="COG1947">
    <property type="taxonomic scope" value="Bacteria"/>
</dbReference>
<accession>W9V8W3</accession>
<dbReference type="PANTHER" id="PTHR43527">
    <property type="entry name" value="4-DIPHOSPHOCYTIDYL-2-C-METHYL-D-ERYTHRITOL KINASE, CHLOROPLASTIC"/>
    <property type="match status" value="1"/>
</dbReference>
<feature type="active site" evidence="10">
    <location>
        <position position="143"/>
    </location>
</feature>
<dbReference type="NCBIfam" id="TIGR00154">
    <property type="entry name" value="ispE"/>
    <property type="match status" value="1"/>
</dbReference>
<feature type="binding site" evidence="10">
    <location>
        <begin position="101"/>
        <end position="111"/>
    </location>
    <ligand>
        <name>ATP</name>
        <dbReference type="ChEBI" id="CHEBI:30616"/>
    </ligand>
</feature>
<evidence type="ECO:0000256" key="9">
    <source>
        <dbReference type="ARBA" id="ARBA00032554"/>
    </source>
</evidence>
<comment type="function">
    <text evidence="10">Catalyzes the phosphorylation of the position 2 hydroxy group of 4-diphosphocytidyl-2C-methyl-D-erythritol.</text>
</comment>
<evidence type="ECO:0000256" key="5">
    <source>
        <dbReference type="ARBA" id="ARBA00022741"/>
    </source>
</evidence>
<dbReference type="Pfam" id="PF00288">
    <property type="entry name" value="GHMP_kinases_N"/>
    <property type="match status" value="1"/>
</dbReference>
<comment type="similarity">
    <text evidence="1 10">Belongs to the GHMP kinase family. IspE subfamily.</text>
</comment>
<comment type="caution">
    <text evidence="13">The sequence shown here is derived from an EMBL/GenBank/DDBJ whole genome shotgun (WGS) entry which is preliminary data.</text>
</comment>
<dbReference type="SUPFAM" id="SSF55060">
    <property type="entry name" value="GHMP Kinase, C-terminal domain"/>
    <property type="match status" value="1"/>
</dbReference>
<dbReference type="Gene3D" id="3.30.70.890">
    <property type="entry name" value="GHMP kinase, C-terminal domain"/>
    <property type="match status" value="1"/>
</dbReference>
<keyword evidence="5 10" id="KW-0547">Nucleotide-binding</keyword>
<keyword evidence="14" id="KW-1185">Reference proteome</keyword>
<keyword evidence="6 10" id="KW-0418">Kinase</keyword>
<sequence length="297" mass="32096">MTHRSTAVSGASWPAPAKLNLMLRVVGRRENGYHELQTVFQFVDRCDQLWLDVRDDGVVRRLGALSGVPEDQDLTVRAARALQQATGCRLGADIRCDKVLPMGGGLGGGSSDAATTLVALNHLWGTGLSEDALSEIALPLGADVPVFVRGRAAWAEGVGERLEPVDLPQPWYLVLVPACSVSTRDVFCHPELTRDSSCIKLADFLSGDAVNDCLPVVRREYPPVAEAIEWLDRWGGGRLTGTGACVFARFEERDRALDACRAAPEALRAFVARGLNRSPLLDRLDQEIVSPSLIAAS</sequence>
<dbReference type="EC" id="2.7.1.148" evidence="2 10"/>
<dbReference type="Pfam" id="PF08544">
    <property type="entry name" value="GHMP_kinases_C"/>
    <property type="match status" value="1"/>
</dbReference>
<dbReference type="InterPro" id="IPR004424">
    <property type="entry name" value="IspE"/>
</dbReference>
<feature type="domain" description="GHMP kinase C-terminal" evidence="12">
    <location>
        <begin position="211"/>
        <end position="267"/>
    </location>
</feature>
<proteinExistence type="inferred from homology"/>
<evidence type="ECO:0000259" key="11">
    <source>
        <dbReference type="Pfam" id="PF00288"/>
    </source>
</evidence>
<dbReference type="InterPro" id="IPR006204">
    <property type="entry name" value="GHMP_kinase_N_dom"/>
</dbReference>
<evidence type="ECO:0000256" key="10">
    <source>
        <dbReference type="HAMAP-Rule" id="MF_00061"/>
    </source>
</evidence>
<evidence type="ECO:0000256" key="2">
    <source>
        <dbReference type="ARBA" id="ARBA00012052"/>
    </source>
</evidence>
<evidence type="ECO:0000256" key="4">
    <source>
        <dbReference type="ARBA" id="ARBA00022679"/>
    </source>
</evidence>
<dbReference type="OrthoDB" id="9809438at2"/>
<dbReference type="PANTHER" id="PTHR43527:SF2">
    <property type="entry name" value="4-DIPHOSPHOCYTIDYL-2-C-METHYL-D-ERYTHRITOL KINASE, CHLOROPLASTIC"/>
    <property type="match status" value="1"/>
</dbReference>
<organism evidence="13 14">
    <name type="scientific">Imhoffiella purpurea</name>
    <dbReference type="NCBI Taxonomy" id="1249627"/>
    <lineage>
        <taxon>Bacteria</taxon>
        <taxon>Pseudomonadati</taxon>
        <taxon>Pseudomonadota</taxon>
        <taxon>Gammaproteobacteria</taxon>
        <taxon>Chromatiales</taxon>
        <taxon>Chromatiaceae</taxon>
        <taxon>Imhoffiella</taxon>
    </lineage>
</organism>
<dbReference type="Proteomes" id="UP000019460">
    <property type="component" value="Unassembled WGS sequence"/>
</dbReference>
<dbReference type="AlphaFoldDB" id="W9V8W3"/>
<evidence type="ECO:0000256" key="3">
    <source>
        <dbReference type="ARBA" id="ARBA00017473"/>
    </source>
</evidence>
<dbReference type="GO" id="GO:0050515">
    <property type="term" value="F:4-(cytidine 5'-diphospho)-2-C-methyl-D-erythritol kinase activity"/>
    <property type="evidence" value="ECO:0007669"/>
    <property type="project" value="UniProtKB-UniRule"/>
</dbReference>
<dbReference type="Gene3D" id="3.30.230.10">
    <property type="match status" value="1"/>
</dbReference>
<keyword evidence="8 10" id="KW-0414">Isoprene biosynthesis</keyword>
<evidence type="ECO:0000256" key="1">
    <source>
        <dbReference type="ARBA" id="ARBA00009684"/>
    </source>
</evidence>
<dbReference type="InterPro" id="IPR020568">
    <property type="entry name" value="Ribosomal_Su5_D2-typ_SF"/>
</dbReference>
<dbReference type="RefSeq" id="WP_043751471.1">
    <property type="nucleotide sequence ID" value="NZ_AONC01000020.1"/>
</dbReference>
<dbReference type="PATRIC" id="fig|1249627.3.peg.1383"/>
<dbReference type="GO" id="GO:0005524">
    <property type="term" value="F:ATP binding"/>
    <property type="evidence" value="ECO:0007669"/>
    <property type="project" value="UniProtKB-UniRule"/>
</dbReference>
<dbReference type="GO" id="GO:0016114">
    <property type="term" value="P:terpenoid biosynthetic process"/>
    <property type="evidence" value="ECO:0007669"/>
    <property type="project" value="UniProtKB-UniRule"/>
</dbReference>
<comment type="pathway">
    <text evidence="10">Isoprenoid biosynthesis; isopentenyl diphosphate biosynthesis via DXP pathway; isopentenyl diphosphate from 1-deoxy-D-xylulose 5-phosphate: step 3/6.</text>
</comment>
<comment type="catalytic activity">
    <reaction evidence="10">
        <text>4-CDP-2-C-methyl-D-erythritol + ATP = 4-CDP-2-C-methyl-D-erythritol 2-phosphate + ADP + H(+)</text>
        <dbReference type="Rhea" id="RHEA:18437"/>
        <dbReference type="ChEBI" id="CHEBI:15378"/>
        <dbReference type="ChEBI" id="CHEBI:30616"/>
        <dbReference type="ChEBI" id="CHEBI:57823"/>
        <dbReference type="ChEBI" id="CHEBI:57919"/>
        <dbReference type="ChEBI" id="CHEBI:456216"/>
        <dbReference type="EC" id="2.7.1.148"/>
    </reaction>
</comment>
<dbReference type="InterPro" id="IPR014721">
    <property type="entry name" value="Ribsml_uS5_D2-typ_fold_subgr"/>
</dbReference>
<dbReference type="EMBL" id="AONC01000020">
    <property type="protein sequence ID" value="EXJ15849.1"/>
    <property type="molecule type" value="Genomic_DNA"/>
</dbReference>
<dbReference type="InterPro" id="IPR013750">
    <property type="entry name" value="GHMP_kinase_C_dom"/>
</dbReference>